<accession>A0AAE0SPC3</accession>
<dbReference type="Proteomes" id="UP001195483">
    <property type="component" value="Unassembled WGS sequence"/>
</dbReference>
<name>A0AAE0SPC3_9BIVA</name>
<dbReference type="EMBL" id="JAEAOA010000332">
    <property type="protein sequence ID" value="KAK3595339.1"/>
    <property type="molecule type" value="Genomic_DNA"/>
</dbReference>
<reference evidence="1" key="1">
    <citation type="journal article" date="2021" name="Genome Biol. Evol.">
        <title>A High-Quality Reference Genome for a Parasitic Bivalve with Doubly Uniparental Inheritance (Bivalvia: Unionida).</title>
        <authorList>
            <person name="Smith C.H."/>
        </authorList>
    </citation>
    <scope>NUCLEOTIDE SEQUENCE</scope>
    <source>
        <strain evidence="1">CHS0354</strain>
    </source>
</reference>
<protein>
    <submittedName>
        <fullName evidence="1">Uncharacterized protein</fullName>
    </submittedName>
</protein>
<sequence>MQGEVPYMLPANPVITTPALRAIRVLEQHVQQVEKGEEVEAVEEAEESDLDRQRLLDLGFEPALGDSKEPTISSALLNT</sequence>
<evidence type="ECO:0000313" key="1">
    <source>
        <dbReference type="EMBL" id="KAK3595339.1"/>
    </source>
</evidence>
<gene>
    <name evidence="1" type="ORF">CHS0354_004496</name>
</gene>
<proteinExistence type="predicted"/>
<reference evidence="1" key="3">
    <citation type="submission" date="2023-05" db="EMBL/GenBank/DDBJ databases">
        <authorList>
            <person name="Smith C.H."/>
        </authorList>
    </citation>
    <scope>NUCLEOTIDE SEQUENCE</scope>
    <source>
        <strain evidence="1">CHS0354</strain>
        <tissue evidence="1">Mantle</tissue>
    </source>
</reference>
<keyword evidence="2" id="KW-1185">Reference proteome</keyword>
<comment type="caution">
    <text evidence="1">The sequence shown here is derived from an EMBL/GenBank/DDBJ whole genome shotgun (WGS) entry which is preliminary data.</text>
</comment>
<reference evidence="1" key="2">
    <citation type="journal article" date="2021" name="Genome Biol. Evol.">
        <title>Developing a high-quality reference genome for a parasitic bivalve with doubly uniparental inheritance (Bivalvia: Unionida).</title>
        <authorList>
            <person name="Smith C.H."/>
        </authorList>
    </citation>
    <scope>NUCLEOTIDE SEQUENCE</scope>
    <source>
        <strain evidence="1">CHS0354</strain>
        <tissue evidence="1">Mantle</tissue>
    </source>
</reference>
<evidence type="ECO:0000313" key="2">
    <source>
        <dbReference type="Proteomes" id="UP001195483"/>
    </source>
</evidence>
<dbReference type="AlphaFoldDB" id="A0AAE0SPC3"/>
<organism evidence="1 2">
    <name type="scientific">Potamilus streckersoni</name>
    <dbReference type="NCBI Taxonomy" id="2493646"/>
    <lineage>
        <taxon>Eukaryota</taxon>
        <taxon>Metazoa</taxon>
        <taxon>Spiralia</taxon>
        <taxon>Lophotrochozoa</taxon>
        <taxon>Mollusca</taxon>
        <taxon>Bivalvia</taxon>
        <taxon>Autobranchia</taxon>
        <taxon>Heteroconchia</taxon>
        <taxon>Palaeoheterodonta</taxon>
        <taxon>Unionida</taxon>
        <taxon>Unionoidea</taxon>
        <taxon>Unionidae</taxon>
        <taxon>Ambleminae</taxon>
        <taxon>Lampsilini</taxon>
        <taxon>Potamilus</taxon>
    </lineage>
</organism>